<accession>A0A9P4YPE8</accession>
<protein>
    <submittedName>
        <fullName evidence="4">Large subunit ribosomal protein L34</fullName>
    </submittedName>
</protein>
<dbReference type="AlphaFoldDB" id="A0A9P4YPE8"/>
<name>A0A9P4YPE8_9HYPO</name>
<comment type="caution">
    <text evidence="4">The sequence shown here is derived from an EMBL/GenBank/DDBJ whole genome shotgun (WGS) entry which is preliminary data.</text>
</comment>
<dbReference type="Pfam" id="PF00468">
    <property type="entry name" value="Ribosomal_L34"/>
    <property type="match status" value="1"/>
</dbReference>
<dbReference type="Gene3D" id="1.10.287.3980">
    <property type="match status" value="1"/>
</dbReference>
<sequence>MNIVTRCVARLAPPTANKTTLTRTFTTFTPLRPTVLPGVSFRPSTFTPTSTSAAPNAAVADLVPTSSVTSHPALQHMGIRFGPRNTMNGHTRLVQKRRSGFLTRRRDRTGRKILLRRRIKGRRELAQ</sequence>
<keyword evidence="2 4" id="KW-0689">Ribosomal protein</keyword>
<dbReference type="GO" id="GO:0005840">
    <property type="term" value="C:ribosome"/>
    <property type="evidence" value="ECO:0007669"/>
    <property type="project" value="UniProtKB-KW"/>
</dbReference>
<dbReference type="OrthoDB" id="431691at2759"/>
<keyword evidence="5" id="KW-1185">Reference proteome</keyword>
<organism evidence="4 5">
    <name type="scientific">Geosmithia morbida</name>
    <dbReference type="NCBI Taxonomy" id="1094350"/>
    <lineage>
        <taxon>Eukaryota</taxon>
        <taxon>Fungi</taxon>
        <taxon>Dikarya</taxon>
        <taxon>Ascomycota</taxon>
        <taxon>Pezizomycotina</taxon>
        <taxon>Sordariomycetes</taxon>
        <taxon>Hypocreomycetidae</taxon>
        <taxon>Hypocreales</taxon>
        <taxon>Bionectriaceae</taxon>
        <taxon>Geosmithia</taxon>
    </lineage>
</organism>
<dbReference type="RefSeq" id="XP_035319350.1">
    <property type="nucleotide sequence ID" value="XM_035464680.1"/>
</dbReference>
<dbReference type="GeneID" id="55968932"/>
<gene>
    <name evidence="4" type="ORF">GMORB2_2702</name>
</gene>
<dbReference type="Proteomes" id="UP000749293">
    <property type="component" value="Unassembled WGS sequence"/>
</dbReference>
<reference evidence="4" key="1">
    <citation type="submission" date="2020-03" db="EMBL/GenBank/DDBJ databases">
        <title>Site-based positive gene gene selection in Geosmithia morbida across the United States reveals a broad range of putative effectors and factors for local host and environmental adapation.</title>
        <authorList>
            <person name="Onufrak A."/>
            <person name="Murdoch R.W."/>
            <person name="Gazis R."/>
            <person name="Huff M."/>
            <person name="Staton M."/>
            <person name="Klingeman W."/>
            <person name="Hadziabdic D."/>
        </authorList>
    </citation>
    <scope>NUCLEOTIDE SEQUENCE</scope>
    <source>
        <strain evidence="4">1262</strain>
    </source>
</reference>
<dbReference type="GO" id="GO:0006412">
    <property type="term" value="P:translation"/>
    <property type="evidence" value="ECO:0007669"/>
    <property type="project" value="InterPro"/>
</dbReference>
<dbReference type="InterPro" id="IPR000271">
    <property type="entry name" value="Ribosomal_bL34"/>
</dbReference>
<evidence type="ECO:0000256" key="3">
    <source>
        <dbReference type="ARBA" id="ARBA00023274"/>
    </source>
</evidence>
<evidence type="ECO:0000313" key="4">
    <source>
        <dbReference type="EMBL" id="KAF4120698.1"/>
    </source>
</evidence>
<evidence type="ECO:0000256" key="1">
    <source>
        <dbReference type="ARBA" id="ARBA00010111"/>
    </source>
</evidence>
<comment type="similarity">
    <text evidence="1">Belongs to the bacterial ribosomal protein bL34 family.</text>
</comment>
<evidence type="ECO:0000256" key="2">
    <source>
        <dbReference type="ARBA" id="ARBA00022980"/>
    </source>
</evidence>
<dbReference type="GO" id="GO:1990904">
    <property type="term" value="C:ribonucleoprotein complex"/>
    <property type="evidence" value="ECO:0007669"/>
    <property type="project" value="UniProtKB-KW"/>
</dbReference>
<evidence type="ECO:0000313" key="5">
    <source>
        <dbReference type="Proteomes" id="UP000749293"/>
    </source>
</evidence>
<dbReference type="GO" id="GO:0003735">
    <property type="term" value="F:structural constituent of ribosome"/>
    <property type="evidence" value="ECO:0007669"/>
    <property type="project" value="InterPro"/>
</dbReference>
<dbReference type="EMBL" id="JAANYQ010000015">
    <property type="protein sequence ID" value="KAF4120698.1"/>
    <property type="molecule type" value="Genomic_DNA"/>
</dbReference>
<proteinExistence type="inferred from homology"/>
<keyword evidence="3" id="KW-0687">Ribonucleoprotein</keyword>